<keyword evidence="1" id="KW-1133">Transmembrane helix</keyword>
<accession>A0A6J7WBG9</accession>
<evidence type="ECO:0000313" key="2">
    <source>
        <dbReference type="EMBL" id="CAB5194935.1"/>
    </source>
</evidence>
<keyword evidence="1" id="KW-0812">Transmembrane</keyword>
<reference evidence="2" key="1">
    <citation type="submission" date="2020-05" db="EMBL/GenBank/DDBJ databases">
        <authorList>
            <person name="Chiriac C."/>
            <person name="Salcher M."/>
            <person name="Ghai R."/>
            <person name="Kavagutti S V."/>
        </authorList>
    </citation>
    <scope>NUCLEOTIDE SEQUENCE</scope>
</reference>
<feature type="transmembrane region" description="Helical" evidence="1">
    <location>
        <begin position="29"/>
        <end position="46"/>
    </location>
</feature>
<keyword evidence="1" id="KW-0472">Membrane</keyword>
<organism evidence="2">
    <name type="scientific">uncultured Caudovirales phage</name>
    <dbReference type="NCBI Taxonomy" id="2100421"/>
    <lineage>
        <taxon>Viruses</taxon>
        <taxon>Duplodnaviria</taxon>
        <taxon>Heunggongvirae</taxon>
        <taxon>Uroviricota</taxon>
        <taxon>Caudoviricetes</taxon>
        <taxon>Peduoviridae</taxon>
        <taxon>Maltschvirus</taxon>
        <taxon>Maltschvirus maltsch</taxon>
    </lineage>
</organism>
<evidence type="ECO:0000256" key="1">
    <source>
        <dbReference type="SAM" id="Phobius"/>
    </source>
</evidence>
<name>A0A6J7WBG9_9CAUD</name>
<sequence>MSAWLIILTGAIYAYVAFEQGMKGNTGMAMAYAGYAFSNIGLWMLAR</sequence>
<protein>
    <submittedName>
        <fullName evidence="2">Uncharacterized protein</fullName>
    </submittedName>
</protein>
<gene>
    <name evidence="2" type="ORF">UFOVP167_37</name>
</gene>
<dbReference type="EMBL" id="LR798222">
    <property type="protein sequence ID" value="CAB5194935.1"/>
    <property type="molecule type" value="Genomic_DNA"/>
</dbReference>
<proteinExistence type="predicted"/>